<evidence type="ECO:0000313" key="3">
    <source>
        <dbReference type="Proteomes" id="UP000637788"/>
    </source>
</evidence>
<sequence length="146" mass="16117">MTDQLDIGSLLFIAYRAMGDRVFAAITEAGYDDVTMAQFKLLQRINADGTRLSELAEATQVTKQTAGYLVDQLEAGGYVERGPDPTDARARLIRQTGKAQAIHPIAVAAIAEIEAEWTAHLGKRRMDQLRDGLARLREITDPYLGR</sequence>
<dbReference type="SMART" id="SM00347">
    <property type="entry name" value="HTH_MARR"/>
    <property type="match status" value="1"/>
</dbReference>
<dbReference type="GO" id="GO:0006950">
    <property type="term" value="P:response to stress"/>
    <property type="evidence" value="ECO:0007669"/>
    <property type="project" value="TreeGrafter"/>
</dbReference>
<gene>
    <name evidence="2" type="ORF">GCM10010094_52910</name>
</gene>
<dbReference type="PROSITE" id="PS50995">
    <property type="entry name" value="HTH_MARR_2"/>
    <property type="match status" value="1"/>
</dbReference>
<dbReference type="InterPro" id="IPR036390">
    <property type="entry name" value="WH_DNA-bd_sf"/>
</dbReference>
<keyword evidence="3" id="KW-1185">Reference proteome</keyword>
<dbReference type="Gene3D" id="1.10.10.10">
    <property type="entry name" value="Winged helix-like DNA-binding domain superfamily/Winged helix DNA-binding domain"/>
    <property type="match status" value="1"/>
</dbReference>
<organism evidence="2 3">
    <name type="scientific">Streptomyces flaveus</name>
    <dbReference type="NCBI Taxonomy" id="66370"/>
    <lineage>
        <taxon>Bacteria</taxon>
        <taxon>Bacillati</taxon>
        <taxon>Actinomycetota</taxon>
        <taxon>Actinomycetes</taxon>
        <taxon>Kitasatosporales</taxon>
        <taxon>Streptomycetaceae</taxon>
        <taxon>Streptomyces</taxon>
        <taxon>Streptomyces aurantiacus group</taxon>
    </lineage>
</organism>
<proteinExistence type="predicted"/>
<dbReference type="InterPro" id="IPR036388">
    <property type="entry name" value="WH-like_DNA-bd_sf"/>
</dbReference>
<dbReference type="Pfam" id="PF12802">
    <property type="entry name" value="MarR_2"/>
    <property type="match status" value="1"/>
</dbReference>
<dbReference type="Proteomes" id="UP000637788">
    <property type="component" value="Unassembled WGS sequence"/>
</dbReference>
<name>A0A917VI04_9ACTN</name>
<reference evidence="2" key="1">
    <citation type="journal article" date="2014" name="Int. J. Syst. Evol. Microbiol.">
        <title>Complete genome sequence of Corynebacterium casei LMG S-19264T (=DSM 44701T), isolated from a smear-ripened cheese.</title>
        <authorList>
            <consortium name="US DOE Joint Genome Institute (JGI-PGF)"/>
            <person name="Walter F."/>
            <person name="Albersmeier A."/>
            <person name="Kalinowski J."/>
            <person name="Ruckert C."/>
        </authorList>
    </citation>
    <scope>NUCLEOTIDE SEQUENCE</scope>
    <source>
        <strain evidence="2">JCM 3035</strain>
    </source>
</reference>
<protein>
    <submittedName>
        <fullName evidence="2">Transcriptional regulator</fullName>
    </submittedName>
</protein>
<comment type="caution">
    <text evidence="2">The sequence shown here is derived from an EMBL/GenBank/DDBJ whole genome shotgun (WGS) entry which is preliminary data.</text>
</comment>
<feature type="domain" description="HTH marR-type" evidence="1">
    <location>
        <begin position="4"/>
        <end position="138"/>
    </location>
</feature>
<dbReference type="AlphaFoldDB" id="A0A917VI04"/>
<dbReference type="SUPFAM" id="SSF46785">
    <property type="entry name" value="Winged helix' DNA-binding domain"/>
    <property type="match status" value="1"/>
</dbReference>
<evidence type="ECO:0000313" key="2">
    <source>
        <dbReference type="EMBL" id="GGK85083.1"/>
    </source>
</evidence>
<accession>A0A917VI04</accession>
<dbReference type="EMBL" id="BMPQ01000014">
    <property type="protein sequence ID" value="GGK85083.1"/>
    <property type="molecule type" value="Genomic_DNA"/>
</dbReference>
<dbReference type="InterPro" id="IPR039422">
    <property type="entry name" value="MarR/SlyA-like"/>
</dbReference>
<dbReference type="InterPro" id="IPR000835">
    <property type="entry name" value="HTH_MarR-typ"/>
</dbReference>
<dbReference type="GO" id="GO:0003700">
    <property type="term" value="F:DNA-binding transcription factor activity"/>
    <property type="evidence" value="ECO:0007669"/>
    <property type="project" value="InterPro"/>
</dbReference>
<evidence type="ECO:0000259" key="1">
    <source>
        <dbReference type="PROSITE" id="PS50995"/>
    </source>
</evidence>
<dbReference type="RefSeq" id="WP_189324318.1">
    <property type="nucleotide sequence ID" value="NZ_BMPQ01000014.1"/>
</dbReference>
<dbReference type="PANTHER" id="PTHR33164:SF57">
    <property type="entry name" value="MARR-FAMILY TRANSCRIPTIONAL REGULATOR"/>
    <property type="match status" value="1"/>
</dbReference>
<dbReference type="PANTHER" id="PTHR33164">
    <property type="entry name" value="TRANSCRIPTIONAL REGULATOR, MARR FAMILY"/>
    <property type="match status" value="1"/>
</dbReference>
<reference evidence="2" key="2">
    <citation type="submission" date="2020-09" db="EMBL/GenBank/DDBJ databases">
        <authorList>
            <person name="Sun Q."/>
            <person name="Ohkuma M."/>
        </authorList>
    </citation>
    <scope>NUCLEOTIDE SEQUENCE</scope>
    <source>
        <strain evidence="2">JCM 3035</strain>
    </source>
</reference>